<evidence type="ECO:0000313" key="10">
    <source>
        <dbReference type="EMBL" id="KAJ6843462.1"/>
    </source>
</evidence>
<dbReference type="PROSITE" id="PS00131">
    <property type="entry name" value="CARBOXYPEPT_SER_SER"/>
    <property type="match status" value="1"/>
</dbReference>
<dbReference type="AlphaFoldDB" id="A0AAX6HRH9"/>
<dbReference type="FunFam" id="3.40.50.1820:FF:000030">
    <property type="entry name" value="Carboxypeptidase"/>
    <property type="match status" value="1"/>
</dbReference>
<gene>
    <name evidence="10" type="ORF">M6B38_296745</name>
</gene>
<dbReference type="Gene3D" id="3.40.50.1820">
    <property type="entry name" value="alpha/beta hydrolase"/>
    <property type="match status" value="1"/>
</dbReference>
<accession>A0AAX6HRH9</accession>
<dbReference type="PANTHER" id="PTHR11802:SF470">
    <property type="entry name" value="CARBOXYPEPTIDASE"/>
    <property type="match status" value="1"/>
</dbReference>
<dbReference type="SUPFAM" id="SSF53474">
    <property type="entry name" value="alpha/beta-Hydrolases"/>
    <property type="match status" value="1"/>
</dbReference>
<evidence type="ECO:0000313" key="11">
    <source>
        <dbReference type="Proteomes" id="UP001140949"/>
    </source>
</evidence>
<comment type="subcellular location">
    <subcellularLocation>
        <location evidence="1">Secreted</location>
    </subcellularLocation>
</comment>
<dbReference type="GO" id="GO:0005576">
    <property type="term" value="C:extracellular region"/>
    <property type="evidence" value="ECO:0007669"/>
    <property type="project" value="UniProtKB-SubCell"/>
</dbReference>
<dbReference type="EMBL" id="JANAVB010007199">
    <property type="protein sequence ID" value="KAJ6843462.1"/>
    <property type="molecule type" value="Genomic_DNA"/>
</dbReference>
<reference evidence="10" key="1">
    <citation type="journal article" date="2023" name="GigaByte">
        <title>Genome assembly of the bearded iris, Iris pallida Lam.</title>
        <authorList>
            <person name="Bruccoleri R.E."/>
            <person name="Oakeley E.J."/>
            <person name="Faust A.M.E."/>
            <person name="Altorfer M."/>
            <person name="Dessus-Babus S."/>
            <person name="Burckhardt D."/>
            <person name="Oertli M."/>
            <person name="Naumann U."/>
            <person name="Petersen F."/>
            <person name="Wong J."/>
        </authorList>
    </citation>
    <scope>NUCLEOTIDE SEQUENCE</scope>
    <source>
        <strain evidence="10">GSM-AAB239-AS_SAM_17_03QT</strain>
    </source>
</reference>
<reference evidence="10" key="2">
    <citation type="submission" date="2023-04" db="EMBL/GenBank/DDBJ databases">
        <authorList>
            <person name="Bruccoleri R.E."/>
            <person name="Oakeley E.J."/>
            <person name="Faust A.-M."/>
            <person name="Dessus-Babus S."/>
            <person name="Altorfer M."/>
            <person name="Burckhardt D."/>
            <person name="Oertli M."/>
            <person name="Naumann U."/>
            <person name="Petersen F."/>
            <person name="Wong J."/>
        </authorList>
    </citation>
    <scope>NUCLEOTIDE SEQUENCE</scope>
    <source>
        <strain evidence="10">GSM-AAB239-AS_SAM_17_03QT</strain>
        <tissue evidence="10">Leaf</tissue>
    </source>
</reference>
<dbReference type="EC" id="3.4.16.-" evidence="9"/>
<sequence>MEASYLLKLLMFFFVALPRTTEASEAHQLKKFVSGYRSSSSERINSDYQSGGGGGVLVSTSEDGQMELDRIKDLPGQPEGVDFDQFSGYVTVDPHAGRALFYYFVESPQNSSSKPLVLWLNGGPGCSSLGYGAMEELGPFRVHSDGRTLNRNYYAWNNVANVIFLESPAGVGFSYSNTTSDYDTSGDTRTADDSYVFLLNWLERFPQYKTREFFVTGESYAGHYVPQLAETILRNNEIANQTVINLRGVAIGNGFVDHAGNLIGQIEFSWSHAQISDETHAAIRKECNFSSRTVSEQCRTALEIFDEEIGDIDFYNLYSPLCHHDSNSSSTTGVANASFDPCSDDYVGAYLNNPAVQKALHSSCELITYCSGDMDGVCPITATRYFINLLRLPVKNSWRPWYLQNEVGGYVEEYEGLTLATVRGAGHLVPSDQPERALAMISSFLQGKLPPPSSS</sequence>
<feature type="chain" id="PRO_5043092304" description="Carboxypeptidase" evidence="9">
    <location>
        <begin position="24"/>
        <end position="455"/>
    </location>
</feature>
<keyword evidence="9" id="KW-0645">Protease</keyword>
<evidence type="ECO:0000256" key="7">
    <source>
        <dbReference type="ARBA" id="ARBA00023157"/>
    </source>
</evidence>
<keyword evidence="3" id="KW-0964">Secreted</keyword>
<dbReference type="Proteomes" id="UP001140949">
    <property type="component" value="Unassembled WGS sequence"/>
</dbReference>
<keyword evidence="8" id="KW-0325">Glycoprotein</keyword>
<dbReference type="InterPro" id="IPR018202">
    <property type="entry name" value="Ser_caboxypep_ser_AS"/>
</dbReference>
<keyword evidence="4 9" id="KW-0121">Carboxypeptidase</keyword>
<keyword evidence="11" id="KW-1185">Reference proteome</keyword>
<evidence type="ECO:0000256" key="8">
    <source>
        <dbReference type="ARBA" id="ARBA00023180"/>
    </source>
</evidence>
<feature type="signal peptide" evidence="9">
    <location>
        <begin position="1"/>
        <end position="23"/>
    </location>
</feature>
<keyword evidence="6 9" id="KW-0378">Hydrolase</keyword>
<dbReference type="InterPro" id="IPR001563">
    <property type="entry name" value="Peptidase_S10"/>
</dbReference>
<dbReference type="InterPro" id="IPR029058">
    <property type="entry name" value="AB_hydrolase_fold"/>
</dbReference>
<dbReference type="Pfam" id="PF00450">
    <property type="entry name" value="Peptidase_S10"/>
    <property type="match status" value="2"/>
</dbReference>
<dbReference type="GO" id="GO:0004185">
    <property type="term" value="F:serine-type carboxypeptidase activity"/>
    <property type="evidence" value="ECO:0007669"/>
    <property type="project" value="UniProtKB-UniRule"/>
</dbReference>
<evidence type="ECO:0000256" key="6">
    <source>
        <dbReference type="ARBA" id="ARBA00022801"/>
    </source>
</evidence>
<dbReference type="InterPro" id="IPR033124">
    <property type="entry name" value="Ser_caboxypep_his_AS"/>
</dbReference>
<dbReference type="PRINTS" id="PR00724">
    <property type="entry name" value="CRBOXYPTASEC"/>
</dbReference>
<name>A0AAX6HRH9_IRIPA</name>
<comment type="caution">
    <text evidence="10">The sequence shown here is derived from an EMBL/GenBank/DDBJ whole genome shotgun (WGS) entry which is preliminary data.</text>
</comment>
<evidence type="ECO:0000256" key="2">
    <source>
        <dbReference type="ARBA" id="ARBA00009431"/>
    </source>
</evidence>
<organism evidence="10 11">
    <name type="scientific">Iris pallida</name>
    <name type="common">Sweet iris</name>
    <dbReference type="NCBI Taxonomy" id="29817"/>
    <lineage>
        <taxon>Eukaryota</taxon>
        <taxon>Viridiplantae</taxon>
        <taxon>Streptophyta</taxon>
        <taxon>Embryophyta</taxon>
        <taxon>Tracheophyta</taxon>
        <taxon>Spermatophyta</taxon>
        <taxon>Magnoliopsida</taxon>
        <taxon>Liliopsida</taxon>
        <taxon>Asparagales</taxon>
        <taxon>Iridaceae</taxon>
        <taxon>Iridoideae</taxon>
        <taxon>Irideae</taxon>
        <taxon>Iris</taxon>
    </lineage>
</organism>
<protein>
    <recommendedName>
        <fullName evidence="9">Carboxypeptidase</fullName>
        <ecNumber evidence="9">3.4.16.-</ecNumber>
    </recommendedName>
</protein>
<evidence type="ECO:0000256" key="5">
    <source>
        <dbReference type="ARBA" id="ARBA00022729"/>
    </source>
</evidence>
<proteinExistence type="inferred from homology"/>
<evidence type="ECO:0000256" key="1">
    <source>
        <dbReference type="ARBA" id="ARBA00004613"/>
    </source>
</evidence>
<keyword evidence="7" id="KW-1015">Disulfide bond</keyword>
<dbReference type="PROSITE" id="PS00560">
    <property type="entry name" value="CARBOXYPEPT_SER_HIS"/>
    <property type="match status" value="1"/>
</dbReference>
<evidence type="ECO:0000256" key="3">
    <source>
        <dbReference type="ARBA" id="ARBA00022525"/>
    </source>
</evidence>
<comment type="similarity">
    <text evidence="2 9">Belongs to the peptidase S10 family.</text>
</comment>
<evidence type="ECO:0000256" key="4">
    <source>
        <dbReference type="ARBA" id="ARBA00022645"/>
    </source>
</evidence>
<dbReference type="GO" id="GO:0006508">
    <property type="term" value="P:proteolysis"/>
    <property type="evidence" value="ECO:0007669"/>
    <property type="project" value="UniProtKB-KW"/>
</dbReference>
<keyword evidence="5 9" id="KW-0732">Signal</keyword>
<evidence type="ECO:0000256" key="9">
    <source>
        <dbReference type="RuleBase" id="RU361156"/>
    </source>
</evidence>
<dbReference type="GO" id="GO:0005773">
    <property type="term" value="C:vacuole"/>
    <property type="evidence" value="ECO:0007669"/>
    <property type="project" value="TreeGrafter"/>
</dbReference>
<dbReference type="PANTHER" id="PTHR11802">
    <property type="entry name" value="SERINE PROTEASE FAMILY S10 SERINE CARBOXYPEPTIDASE"/>
    <property type="match status" value="1"/>
</dbReference>